<dbReference type="PROSITE" id="PS51480">
    <property type="entry name" value="DHAL"/>
    <property type="match status" value="1"/>
</dbReference>
<dbReference type="EMBL" id="JAUDDZ010000005">
    <property type="protein sequence ID" value="MDM8274858.1"/>
    <property type="molecule type" value="Genomic_DNA"/>
</dbReference>
<keyword evidence="2" id="KW-0547">Nucleotide-binding</keyword>
<dbReference type="SUPFAM" id="SSF101473">
    <property type="entry name" value="DhaL-like"/>
    <property type="match status" value="1"/>
</dbReference>
<dbReference type="Proteomes" id="UP001529421">
    <property type="component" value="Unassembled WGS sequence"/>
</dbReference>
<evidence type="ECO:0000313" key="7">
    <source>
        <dbReference type="EMBL" id="MDM8274858.1"/>
    </source>
</evidence>
<name>A0ABT7V8N3_9ACTN</name>
<sequence length="333" mass="34867">MITKDELAERLKHACAEVIASEAELTEIDSHFGDADHGITMHKIASAIAGAVDDADGSIQEMLDDVAMAVMVLNGGSAVPLWNTWLDGLQEAAPDADAVGTSQLKAMFANALEELDDMSGAKVGDKTMMDAVIPASEAIAGYDDALDEAGLFACAAEAAEAGAENSKNFPSKFGRAKSYADNMASITVKSTDATHPQNGMSFGDLGETDQMEIGAGQHGEGGGVRVPMASSKETVGLIAPKLVEAIGLKSGDKAFVMISGCGATTMMEQLILYKDTVEYLEGLGVEVVANMVGEILTVQESGGFQMNIAKWDDSTLNSKRGRAFPRSSRSSRT</sequence>
<dbReference type="SMART" id="SM01120">
    <property type="entry name" value="Dak2"/>
    <property type="match status" value="1"/>
</dbReference>
<keyword evidence="1" id="KW-0808">Transferase</keyword>
<dbReference type="SUPFAM" id="SSF82549">
    <property type="entry name" value="DAK1/DegV-like"/>
    <property type="match status" value="1"/>
</dbReference>
<feature type="domain" description="DhaL" evidence="5">
    <location>
        <begin position="5"/>
        <end position="196"/>
    </location>
</feature>
<dbReference type="PROSITE" id="PS51481">
    <property type="entry name" value="DHAK"/>
    <property type="match status" value="1"/>
</dbReference>
<protein>
    <submittedName>
        <fullName evidence="7">DAK2 domain-containing protein</fullName>
    </submittedName>
</protein>
<evidence type="ECO:0000259" key="5">
    <source>
        <dbReference type="PROSITE" id="PS51480"/>
    </source>
</evidence>
<evidence type="ECO:0000259" key="6">
    <source>
        <dbReference type="PROSITE" id="PS51481"/>
    </source>
</evidence>
<evidence type="ECO:0000256" key="1">
    <source>
        <dbReference type="ARBA" id="ARBA00022679"/>
    </source>
</evidence>
<dbReference type="RefSeq" id="WP_289544977.1">
    <property type="nucleotide sequence ID" value="NZ_JAUDDZ010000005.1"/>
</dbReference>
<gene>
    <name evidence="7" type="ORF">QUW28_04995</name>
</gene>
<reference evidence="8" key="1">
    <citation type="submission" date="2023-06" db="EMBL/GenBank/DDBJ databases">
        <title>Identification and characterization of horizontal gene transfer across gut microbiota members of farm animals based on homology search.</title>
        <authorList>
            <person name="Zeman M."/>
            <person name="Kubasova T."/>
            <person name="Jahodarova E."/>
            <person name="Nykrynova M."/>
            <person name="Rychlik I."/>
        </authorList>
    </citation>
    <scope>NUCLEOTIDE SEQUENCE [LARGE SCALE GENOMIC DNA]</scope>
    <source>
        <strain evidence="8">154_Feed</strain>
    </source>
</reference>
<dbReference type="Pfam" id="PF02734">
    <property type="entry name" value="Dak2"/>
    <property type="match status" value="1"/>
</dbReference>
<evidence type="ECO:0000256" key="4">
    <source>
        <dbReference type="ARBA" id="ARBA00022840"/>
    </source>
</evidence>
<dbReference type="PANTHER" id="PTHR28629">
    <property type="entry name" value="TRIOKINASE/FMN CYCLASE"/>
    <property type="match status" value="1"/>
</dbReference>
<dbReference type="InterPro" id="IPR050861">
    <property type="entry name" value="Dihydroxyacetone_Kinase"/>
</dbReference>
<feature type="domain" description="DhaK" evidence="6">
    <location>
        <begin position="1"/>
        <end position="329"/>
    </location>
</feature>
<keyword evidence="3" id="KW-0418">Kinase</keyword>
<accession>A0ABT7V8N3</accession>
<dbReference type="PANTHER" id="PTHR28629:SF4">
    <property type="entry name" value="TRIOKINASE_FMN CYCLASE"/>
    <property type="match status" value="1"/>
</dbReference>
<dbReference type="InterPro" id="IPR036117">
    <property type="entry name" value="DhaL_dom_sf"/>
</dbReference>
<evidence type="ECO:0000256" key="2">
    <source>
        <dbReference type="ARBA" id="ARBA00022741"/>
    </source>
</evidence>
<evidence type="ECO:0000313" key="8">
    <source>
        <dbReference type="Proteomes" id="UP001529421"/>
    </source>
</evidence>
<dbReference type="InterPro" id="IPR004006">
    <property type="entry name" value="DhaK_dom"/>
</dbReference>
<keyword evidence="8" id="KW-1185">Reference proteome</keyword>
<evidence type="ECO:0000256" key="3">
    <source>
        <dbReference type="ARBA" id="ARBA00022777"/>
    </source>
</evidence>
<comment type="caution">
    <text evidence="7">The sequence shown here is derived from an EMBL/GenBank/DDBJ whole genome shotgun (WGS) entry which is preliminary data.</text>
</comment>
<keyword evidence="4" id="KW-0067">ATP-binding</keyword>
<proteinExistence type="predicted"/>
<organism evidence="7 8">
    <name type="scientific">Enorma phocaeensis</name>
    <dbReference type="NCBI Taxonomy" id="1871019"/>
    <lineage>
        <taxon>Bacteria</taxon>
        <taxon>Bacillati</taxon>
        <taxon>Actinomycetota</taxon>
        <taxon>Coriobacteriia</taxon>
        <taxon>Coriobacteriales</taxon>
        <taxon>Coriobacteriaceae</taxon>
        <taxon>Enorma</taxon>
    </lineage>
</organism>
<dbReference type="Gene3D" id="1.25.40.340">
    <property type="match status" value="1"/>
</dbReference>
<dbReference type="InterPro" id="IPR004007">
    <property type="entry name" value="DhaL_dom"/>
</dbReference>
<dbReference type="Gene3D" id="3.30.1180.20">
    <property type="entry name" value="Dihydroxyacetone kinase, domain 2"/>
    <property type="match status" value="1"/>
</dbReference>